<evidence type="ECO:0000256" key="2">
    <source>
        <dbReference type="SAM" id="Phobius"/>
    </source>
</evidence>
<accession>A0A7W6GD22</accession>
<keyword evidence="2" id="KW-0472">Membrane</keyword>
<feature type="region of interest" description="Disordered" evidence="1">
    <location>
        <begin position="1"/>
        <end position="35"/>
    </location>
</feature>
<keyword evidence="2" id="KW-0812">Transmembrane</keyword>
<comment type="caution">
    <text evidence="3">The sequence shown here is derived from an EMBL/GenBank/DDBJ whole genome shotgun (WGS) entry which is preliminary data.</text>
</comment>
<evidence type="ECO:0000313" key="3">
    <source>
        <dbReference type="EMBL" id="MBB3971386.1"/>
    </source>
</evidence>
<name>A0A7W6GD22_9HYPH</name>
<keyword evidence="4" id="KW-1185">Reference proteome</keyword>
<dbReference type="RefSeq" id="WP_183393274.1">
    <property type="nucleotide sequence ID" value="NZ_JACIDR010000001.1"/>
</dbReference>
<evidence type="ECO:0000313" key="4">
    <source>
        <dbReference type="Proteomes" id="UP000528964"/>
    </source>
</evidence>
<dbReference type="EMBL" id="JACIDR010000001">
    <property type="protein sequence ID" value="MBB3971386.1"/>
    <property type="molecule type" value="Genomic_DNA"/>
</dbReference>
<dbReference type="AlphaFoldDB" id="A0A7W6GD22"/>
<sequence length="67" mass="7166">MSDQRPSDTQQLNPSLRSADDGSHDTSRTAAPMESISIRKPHGGGWAWVALAVFILCVVVSAILIFG</sequence>
<feature type="compositionally biased region" description="Basic and acidic residues" evidence="1">
    <location>
        <begin position="18"/>
        <end position="27"/>
    </location>
</feature>
<keyword evidence="2" id="KW-1133">Transmembrane helix</keyword>
<organism evidence="3 4">
    <name type="scientific">Hansschlegelia beijingensis</name>
    <dbReference type="NCBI Taxonomy" id="1133344"/>
    <lineage>
        <taxon>Bacteria</taxon>
        <taxon>Pseudomonadati</taxon>
        <taxon>Pseudomonadota</taxon>
        <taxon>Alphaproteobacteria</taxon>
        <taxon>Hyphomicrobiales</taxon>
        <taxon>Methylopilaceae</taxon>
        <taxon>Hansschlegelia</taxon>
    </lineage>
</organism>
<protein>
    <submittedName>
        <fullName evidence="3">Uncharacterized protein</fullName>
    </submittedName>
</protein>
<proteinExistence type="predicted"/>
<feature type="compositionally biased region" description="Polar residues" evidence="1">
    <location>
        <begin position="1"/>
        <end position="16"/>
    </location>
</feature>
<gene>
    <name evidence="3" type="ORF">GGR24_000019</name>
</gene>
<evidence type="ECO:0000256" key="1">
    <source>
        <dbReference type="SAM" id="MobiDB-lite"/>
    </source>
</evidence>
<dbReference type="Proteomes" id="UP000528964">
    <property type="component" value="Unassembled WGS sequence"/>
</dbReference>
<reference evidence="3 4" key="1">
    <citation type="submission" date="2020-08" db="EMBL/GenBank/DDBJ databases">
        <title>Genomic Encyclopedia of Type Strains, Phase IV (KMG-IV): sequencing the most valuable type-strain genomes for metagenomic binning, comparative biology and taxonomic classification.</title>
        <authorList>
            <person name="Goeker M."/>
        </authorList>
    </citation>
    <scope>NUCLEOTIDE SEQUENCE [LARGE SCALE GENOMIC DNA]</scope>
    <source>
        <strain evidence="3 4">DSM 25481</strain>
    </source>
</reference>
<feature type="transmembrane region" description="Helical" evidence="2">
    <location>
        <begin position="45"/>
        <end position="66"/>
    </location>
</feature>